<dbReference type="AlphaFoldDB" id="A0A1F4VRR5"/>
<evidence type="ECO:0000256" key="2">
    <source>
        <dbReference type="ARBA" id="ARBA00020019"/>
    </source>
</evidence>
<dbReference type="PROSITE" id="PS50893">
    <property type="entry name" value="ABC_TRANSPORTER_2"/>
    <property type="match status" value="1"/>
</dbReference>
<comment type="function">
    <text evidence="9">Part of the ABC transporter FtsEX involved in cellular division.</text>
</comment>
<keyword evidence="3 9" id="KW-1003">Cell membrane</keyword>
<dbReference type="InterPro" id="IPR015854">
    <property type="entry name" value="ABC_transpr_LolD-like"/>
</dbReference>
<dbReference type="PANTHER" id="PTHR24220">
    <property type="entry name" value="IMPORT ATP-BINDING PROTEIN"/>
    <property type="match status" value="1"/>
</dbReference>
<accession>A0A1F4VRR5</accession>
<evidence type="ECO:0000256" key="5">
    <source>
        <dbReference type="ARBA" id="ARBA00022741"/>
    </source>
</evidence>
<dbReference type="InterPro" id="IPR017871">
    <property type="entry name" value="ABC_transporter-like_CS"/>
</dbReference>
<reference evidence="11 12" key="1">
    <citation type="journal article" date="2016" name="Nat. Commun.">
        <title>Thousands of microbial genomes shed light on interconnected biogeochemical processes in an aquifer system.</title>
        <authorList>
            <person name="Anantharaman K."/>
            <person name="Brown C.T."/>
            <person name="Hug L.A."/>
            <person name="Sharon I."/>
            <person name="Castelle C.J."/>
            <person name="Probst A.J."/>
            <person name="Thomas B.C."/>
            <person name="Singh A."/>
            <person name="Wilkins M.J."/>
            <person name="Karaoz U."/>
            <person name="Brodie E.L."/>
            <person name="Williams K.H."/>
            <person name="Hubbard S.S."/>
            <person name="Banfield J.F."/>
        </authorList>
    </citation>
    <scope>NUCLEOTIDE SEQUENCE [LARGE SCALE GENOMIC DNA]</scope>
</reference>
<feature type="domain" description="ABC transporter" evidence="10">
    <location>
        <begin position="2"/>
        <end position="224"/>
    </location>
</feature>
<comment type="caution">
    <text evidence="11">The sequence shown here is derived from an EMBL/GenBank/DDBJ whole genome shotgun (WGS) entry which is preliminary data.</text>
</comment>
<protein>
    <recommendedName>
        <fullName evidence="2 9">Cell division ATP-binding protein FtsE</fullName>
    </recommendedName>
</protein>
<comment type="subunit">
    <text evidence="9">Homodimer. Forms a membrane-associated complex with FtsX.</text>
</comment>
<dbReference type="SMART" id="SM00382">
    <property type="entry name" value="AAA"/>
    <property type="match status" value="1"/>
</dbReference>
<keyword evidence="8 9" id="KW-0131">Cell cycle</keyword>
<dbReference type="Pfam" id="PF00005">
    <property type="entry name" value="ABC_tran"/>
    <property type="match status" value="1"/>
</dbReference>
<dbReference type="GO" id="GO:0005524">
    <property type="term" value="F:ATP binding"/>
    <property type="evidence" value="ECO:0007669"/>
    <property type="project" value="UniProtKB-UniRule"/>
</dbReference>
<dbReference type="GO" id="GO:0005886">
    <property type="term" value="C:plasma membrane"/>
    <property type="evidence" value="ECO:0007669"/>
    <property type="project" value="UniProtKB-SubCell"/>
</dbReference>
<evidence type="ECO:0000256" key="8">
    <source>
        <dbReference type="ARBA" id="ARBA00023306"/>
    </source>
</evidence>
<dbReference type="InterPro" id="IPR027417">
    <property type="entry name" value="P-loop_NTPase"/>
</dbReference>
<dbReference type="PANTHER" id="PTHR24220:SF470">
    <property type="entry name" value="CELL DIVISION ATP-BINDING PROTEIN FTSE"/>
    <property type="match status" value="1"/>
</dbReference>
<evidence type="ECO:0000256" key="7">
    <source>
        <dbReference type="ARBA" id="ARBA00023136"/>
    </source>
</evidence>
<evidence type="ECO:0000256" key="6">
    <source>
        <dbReference type="ARBA" id="ARBA00022840"/>
    </source>
</evidence>
<dbReference type="InterPro" id="IPR003593">
    <property type="entry name" value="AAA+_ATPase"/>
</dbReference>
<dbReference type="Gene3D" id="3.40.50.300">
    <property type="entry name" value="P-loop containing nucleotide triphosphate hydrolases"/>
    <property type="match status" value="1"/>
</dbReference>
<evidence type="ECO:0000256" key="9">
    <source>
        <dbReference type="RuleBase" id="RU365094"/>
    </source>
</evidence>
<evidence type="ECO:0000256" key="1">
    <source>
        <dbReference type="ARBA" id="ARBA00005417"/>
    </source>
</evidence>
<keyword evidence="5 9" id="KW-0547">Nucleotide-binding</keyword>
<dbReference type="GO" id="GO:0022857">
    <property type="term" value="F:transmembrane transporter activity"/>
    <property type="evidence" value="ECO:0007669"/>
    <property type="project" value="TreeGrafter"/>
</dbReference>
<dbReference type="NCBIfam" id="TIGR02673">
    <property type="entry name" value="FtsE"/>
    <property type="match status" value="1"/>
</dbReference>
<dbReference type="EMBL" id="MEVK01000005">
    <property type="protein sequence ID" value="OGC59884.1"/>
    <property type="molecule type" value="Genomic_DNA"/>
</dbReference>
<gene>
    <name evidence="9" type="primary">ftsE</name>
    <name evidence="11" type="ORF">A3A70_00995</name>
</gene>
<keyword evidence="6 9" id="KW-0067">ATP-binding</keyword>
<name>A0A1F4VRR5_UNCKA</name>
<keyword evidence="7 9" id="KW-0472">Membrane</keyword>
<dbReference type="SUPFAM" id="SSF52540">
    <property type="entry name" value="P-loop containing nucleoside triphosphate hydrolases"/>
    <property type="match status" value="1"/>
</dbReference>
<evidence type="ECO:0000256" key="4">
    <source>
        <dbReference type="ARBA" id="ARBA00022618"/>
    </source>
</evidence>
<proteinExistence type="inferred from homology"/>
<evidence type="ECO:0000256" key="3">
    <source>
        <dbReference type="ARBA" id="ARBA00022475"/>
    </source>
</evidence>
<dbReference type="InterPro" id="IPR005286">
    <property type="entry name" value="Cell_div_FtsE"/>
</dbReference>
<dbReference type="GO" id="GO:0051301">
    <property type="term" value="P:cell division"/>
    <property type="evidence" value="ECO:0007669"/>
    <property type="project" value="UniProtKB-UniRule"/>
</dbReference>
<sequence length="225" mass="25200">MISFVNTSKIYPDGTVALDNVSLDIEEGEFVFIVGHSGAGKSTLFKLLIRQELPTSGEVYFGDTIITKMKDKDLPKLRREIGVVFQDFKLLPTLSVEENIAFPLQVIGMDKKQIADIVEEVLNLVGLHGKEKSFPKHLSGGEKQKLAIARAISTEPKILVADEPTGNIDYEATWIVIDLLRKINELGTTVIMTTHDPEIVKKLKKRTILLENGRVTRDEVPRRIH</sequence>
<evidence type="ECO:0000313" key="11">
    <source>
        <dbReference type="EMBL" id="OGC59884.1"/>
    </source>
</evidence>
<dbReference type="Proteomes" id="UP000178964">
    <property type="component" value="Unassembled WGS sequence"/>
</dbReference>
<evidence type="ECO:0000313" key="12">
    <source>
        <dbReference type="Proteomes" id="UP000178964"/>
    </source>
</evidence>
<keyword evidence="4 9" id="KW-0132">Cell division</keyword>
<dbReference type="InterPro" id="IPR003439">
    <property type="entry name" value="ABC_transporter-like_ATP-bd"/>
</dbReference>
<dbReference type="FunFam" id="3.40.50.300:FF:000056">
    <property type="entry name" value="Cell division ATP-binding protein FtsE"/>
    <property type="match status" value="1"/>
</dbReference>
<dbReference type="PROSITE" id="PS00211">
    <property type="entry name" value="ABC_TRANSPORTER_1"/>
    <property type="match status" value="1"/>
</dbReference>
<organism evidence="11 12">
    <name type="scientific">candidate division WWE3 bacterium RIFCSPLOWO2_01_FULL_42_11</name>
    <dbReference type="NCBI Taxonomy" id="1802627"/>
    <lineage>
        <taxon>Bacteria</taxon>
        <taxon>Katanobacteria</taxon>
    </lineage>
</organism>
<evidence type="ECO:0000259" key="10">
    <source>
        <dbReference type="PROSITE" id="PS50893"/>
    </source>
</evidence>
<dbReference type="STRING" id="1802627.A3A70_00995"/>
<comment type="similarity">
    <text evidence="1 9">Belongs to the ABC transporter superfamily.</text>
</comment>
<comment type="subcellular location">
    <subcellularLocation>
        <location evidence="9">Cell membrane</location>
        <topology evidence="9">Peripheral membrane protein</topology>
        <orientation evidence="9">Cytoplasmic side</orientation>
    </subcellularLocation>
</comment>
<dbReference type="GO" id="GO:0016887">
    <property type="term" value="F:ATP hydrolysis activity"/>
    <property type="evidence" value="ECO:0007669"/>
    <property type="project" value="InterPro"/>
</dbReference>